<proteinExistence type="predicted"/>
<comment type="caution">
    <text evidence="2">The sequence shown here is derived from an EMBL/GenBank/DDBJ whole genome shotgun (WGS) entry which is preliminary data.</text>
</comment>
<protein>
    <submittedName>
        <fullName evidence="2">Uncharacterized protein</fullName>
    </submittedName>
</protein>
<sequence length="211" mass="23846">MIRAATIATNVFLAACMAMTTMLCGCMREMTVPEGYAWLRDPEHGMSDTMVIRNYVIRCTMMPAAFRRARLAMRNATDSTKPHGADAVVLTLEITRRDGRPMNEMQDILFDDMTSVGAYTEKLAGLSFRLHEDMTLETDKGHSYSGADTFMEQTTGLGERRIITITMAASEHDIAASDEARLVWTDRYFGSGRVQFQFRPRTLRNLPELRI</sequence>
<evidence type="ECO:0000313" key="2">
    <source>
        <dbReference type="EMBL" id="OJX57984.1"/>
    </source>
</evidence>
<dbReference type="PROSITE" id="PS51257">
    <property type="entry name" value="PROKAR_LIPOPROTEIN"/>
    <property type="match status" value="1"/>
</dbReference>
<reference evidence="2 3" key="1">
    <citation type="submission" date="2016-09" db="EMBL/GenBank/DDBJ databases">
        <title>Genome-resolved meta-omics ties microbial dynamics to process performance in biotechnology for thiocyanate degradation.</title>
        <authorList>
            <person name="Kantor R.S."/>
            <person name="Huddy R.J."/>
            <person name="Iyer R."/>
            <person name="Thomas B.C."/>
            <person name="Brown C.T."/>
            <person name="Anantharaman K."/>
            <person name="Tringe S."/>
            <person name="Hettich R.L."/>
            <person name="Harrison S.T."/>
            <person name="Banfield J.F."/>
        </authorList>
    </citation>
    <scope>NUCLEOTIDE SEQUENCE [LARGE SCALE GENOMIC DNA]</scope>
    <source>
        <strain evidence="2">59-99</strain>
    </source>
</reference>
<dbReference type="AlphaFoldDB" id="A0A1M3KZH9"/>
<gene>
    <name evidence="2" type="ORF">BGO89_06180</name>
</gene>
<organism evidence="2 3">
    <name type="scientific">Candidatus Kapaibacterium thiocyanatum</name>
    <dbReference type="NCBI Taxonomy" id="1895771"/>
    <lineage>
        <taxon>Bacteria</taxon>
        <taxon>Pseudomonadati</taxon>
        <taxon>Candidatus Kapaibacteriota</taxon>
        <taxon>Candidatus Kapaibacteriia</taxon>
        <taxon>Candidatus Kapaibacteriales</taxon>
        <taxon>Candidatus Kapaibacteriaceae</taxon>
        <taxon>Candidatus Kapaibacterium</taxon>
    </lineage>
</organism>
<dbReference type="EMBL" id="MKVH01000020">
    <property type="protein sequence ID" value="OJX57984.1"/>
    <property type="molecule type" value="Genomic_DNA"/>
</dbReference>
<evidence type="ECO:0000313" key="3">
    <source>
        <dbReference type="Proteomes" id="UP000184233"/>
    </source>
</evidence>
<feature type="chain" id="PRO_5012137897" evidence="1">
    <location>
        <begin position="21"/>
        <end position="211"/>
    </location>
</feature>
<dbReference type="Proteomes" id="UP000184233">
    <property type="component" value="Unassembled WGS sequence"/>
</dbReference>
<feature type="signal peptide" evidence="1">
    <location>
        <begin position="1"/>
        <end position="20"/>
    </location>
</feature>
<keyword evidence="1" id="KW-0732">Signal</keyword>
<name>A0A1M3KZH9_9BACT</name>
<evidence type="ECO:0000256" key="1">
    <source>
        <dbReference type="SAM" id="SignalP"/>
    </source>
</evidence>
<accession>A0A1M3KZH9</accession>
<dbReference type="STRING" id="1895771.BGO89_06180"/>